<dbReference type="InterPro" id="IPR053150">
    <property type="entry name" value="Teicoplanin_resist-assoc"/>
</dbReference>
<dbReference type="Pfam" id="PF06271">
    <property type="entry name" value="RDD"/>
    <property type="match status" value="1"/>
</dbReference>
<feature type="transmembrane region" description="Helical" evidence="5">
    <location>
        <begin position="44"/>
        <end position="64"/>
    </location>
</feature>
<accession>A0ABW1PC34</accession>
<feature type="domain" description="RDD" evidence="7">
    <location>
        <begin position="231"/>
        <end position="341"/>
    </location>
</feature>
<feature type="transmembrane region" description="Helical" evidence="5">
    <location>
        <begin position="172"/>
        <end position="193"/>
    </location>
</feature>
<evidence type="ECO:0000256" key="5">
    <source>
        <dbReference type="SAM" id="Phobius"/>
    </source>
</evidence>
<evidence type="ECO:0000313" key="8">
    <source>
        <dbReference type="EMBL" id="MFC6093178.1"/>
    </source>
</evidence>
<evidence type="ECO:0000256" key="4">
    <source>
        <dbReference type="ARBA" id="ARBA00023136"/>
    </source>
</evidence>
<organism evidence="8 9">
    <name type="scientific">Saccharothrix lopnurensis</name>
    <dbReference type="NCBI Taxonomy" id="1670621"/>
    <lineage>
        <taxon>Bacteria</taxon>
        <taxon>Bacillati</taxon>
        <taxon>Actinomycetota</taxon>
        <taxon>Actinomycetes</taxon>
        <taxon>Pseudonocardiales</taxon>
        <taxon>Pseudonocardiaceae</taxon>
        <taxon>Saccharothrix</taxon>
    </lineage>
</organism>
<dbReference type="Proteomes" id="UP001596220">
    <property type="component" value="Unassembled WGS sequence"/>
</dbReference>
<feature type="transmembrane region" description="Helical" evidence="5">
    <location>
        <begin position="305"/>
        <end position="328"/>
    </location>
</feature>
<feature type="transmembrane region" description="Helical" evidence="5">
    <location>
        <begin position="12"/>
        <end position="32"/>
    </location>
</feature>
<feature type="transmembrane region" description="Helical" evidence="5">
    <location>
        <begin position="238"/>
        <end position="259"/>
    </location>
</feature>
<keyword evidence="9" id="KW-1185">Reference proteome</keyword>
<reference evidence="9" key="1">
    <citation type="journal article" date="2019" name="Int. J. Syst. Evol. Microbiol.">
        <title>The Global Catalogue of Microorganisms (GCM) 10K type strain sequencing project: providing services to taxonomists for standard genome sequencing and annotation.</title>
        <authorList>
            <consortium name="The Broad Institute Genomics Platform"/>
            <consortium name="The Broad Institute Genome Sequencing Center for Infectious Disease"/>
            <person name="Wu L."/>
            <person name="Ma J."/>
        </authorList>
    </citation>
    <scope>NUCLEOTIDE SEQUENCE [LARGE SCALE GENOMIC DNA]</scope>
    <source>
        <strain evidence="9">CGMCC 4.7246</strain>
    </source>
</reference>
<dbReference type="InterPro" id="IPR006976">
    <property type="entry name" value="VanZ-like"/>
</dbReference>
<keyword evidence="3 5" id="KW-1133">Transmembrane helix</keyword>
<keyword evidence="4 5" id="KW-0472">Membrane</keyword>
<evidence type="ECO:0000256" key="2">
    <source>
        <dbReference type="ARBA" id="ARBA00022692"/>
    </source>
</evidence>
<name>A0ABW1PC34_9PSEU</name>
<keyword evidence="2 5" id="KW-0812">Transmembrane</keyword>
<evidence type="ECO:0000256" key="3">
    <source>
        <dbReference type="ARBA" id="ARBA00022989"/>
    </source>
</evidence>
<dbReference type="PANTHER" id="PTHR36834">
    <property type="entry name" value="MEMBRANE PROTEIN-RELATED"/>
    <property type="match status" value="1"/>
</dbReference>
<dbReference type="Pfam" id="PF04892">
    <property type="entry name" value="VanZ"/>
    <property type="match status" value="1"/>
</dbReference>
<evidence type="ECO:0000259" key="7">
    <source>
        <dbReference type="Pfam" id="PF06271"/>
    </source>
</evidence>
<feature type="transmembrane region" description="Helical" evidence="5">
    <location>
        <begin position="108"/>
        <end position="126"/>
    </location>
</feature>
<evidence type="ECO:0000313" key="9">
    <source>
        <dbReference type="Proteomes" id="UP001596220"/>
    </source>
</evidence>
<dbReference type="RefSeq" id="WP_380640102.1">
    <property type="nucleotide sequence ID" value="NZ_JBHSQO010000039.1"/>
</dbReference>
<feature type="transmembrane region" description="Helical" evidence="5">
    <location>
        <begin position="214"/>
        <end position="232"/>
    </location>
</feature>
<comment type="subcellular location">
    <subcellularLocation>
        <location evidence="1">Membrane</location>
        <topology evidence="1">Multi-pass membrane protein</topology>
    </subcellularLocation>
</comment>
<evidence type="ECO:0000259" key="6">
    <source>
        <dbReference type="Pfam" id="PF04892"/>
    </source>
</evidence>
<sequence>MLSSYLEPARTGFLTFVGVGALLLLPLIALHYWRFGRVEPRRALVLYGLLAYGLVALALIFLPFPDRDSVCRGETMLSTTPFQWVTDMRHNMAATGRSGIQAMVTSQAFLQQAFNVALFVPLGVVLRKAYRRGPLAVVCIGLGVSLMVEVVQYTGNLGFYPCPYRIADLDDLISNTGGALLGWMVAPAALVVPTVRAQEEVTAPPGTVGVPRRLGGLVADLLVVVLVSRLLLPELEWALALLVLLRVVVPAVSGGWTFGGWLMRYRTRRPDGERAGAWRIALRELLGVTGLFAYAVVVSPRSDQWWEFGLDLVVIAVVLVGIFVVPVFRRDQLGWHERVAGTRTVVVRPEHAPERVEAGHR</sequence>
<proteinExistence type="predicted"/>
<feature type="transmembrane region" description="Helical" evidence="5">
    <location>
        <begin position="280"/>
        <end position="299"/>
    </location>
</feature>
<comment type="caution">
    <text evidence="8">The sequence shown here is derived from an EMBL/GenBank/DDBJ whole genome shotgun (WGS) entry which is preliminary data.</text>
</comment>
<feature type="domain" description="VanZ-like" evidence="6">
    <location>
        <begin position="50"/>
        <end position="187"/>
    </location>
</feature>
<evidence type="ECO:0000256" key="1">
    <source>
        <dbReference type="ARBA" id="ARBA00004141"/>
    </source>
</evidence>
<feature type="transmembrane region" description="Helical" evidence="5">
    <location>
        <begin position="133"/>
        <end position="152"/>
    </location>
</feature>
<protein>
    <submittedName>
        <fullName evidence="8">VanZ family protein</fullName>
    </submittedName>
</protein>
<dbReference type="EMBL" id="JBHSQO010000039">
    <property type="protein sequence ID" value="MFC6093178.1"/>
    <property type="molecule type" value="Genomic_DNA"/>
</dbReference>
<dbReference type="PANTHER" id="PTHR36834:SF1">
    <property type="entry name" value="INTEGRAL MEMBRANE PROTEIN"/>
    <property type="match status" value="1"/>
</dbReference>
<gene>
    <name evidence="8" type="ORF">ACFP3R_28235</name>
</gene>
<dbReference type="InterPro" id="IPR010432">
    <property type="entry name" value="RDD"/>
</dbReference>